<keyword evidence="2" id="KW-0479">Metal-binding</keyword>
<dbReference type="RefSeq" id="WP_352013800.1">
    <property type="nucleotide sequence ID" value="NZ_JBHSBC010000049.1"/>
</dbReference>
<evidence type="ECO:0000256" key="3">
    <source>
        <dbReference type="ARBA" id="ARBA00022741"/>
    </source>
</evidence>
<dbReference type="InterPro" id="IPR003714">
    <property type="entry name" value="PhoH"/>
</dbReference>
<name>A0ABV8FF33_9ACTN</name>
<dbReference type="SUPFAM" id="SSF52540">
    <property type="entry name" value="P-loop containing nucleoside triphosphate hydrolases"/>
    <property type="match status" value="1"/>
</dbReference>
<dbReference type="CDD" id="cd09883">
    <property type="entry name" value="PIN_VapC_PhoHL-ATPase"/>
    <property type="match status" value="1"/>
</dbReference>
<dbReference type="Gene3D" id="3.40.50.1010">
    <property type="entry name" value="5'-nuclease"/>
    <property type="match status" value="1"/>
</dbReference>
<keyword evidence="5" id="KW-0067">ATP-binding</keyword>
<evidence type="ECO:0000256" key="2">
    <source>
        <dbReference type="ARBA" id="ARBA00022723"/>
    </source>
</evidence>
<gene>
    <name evidence="10" type="ORF">ACFOYY_37545</name>
</gene>
<proteinExistence type="inferred from homology"/>
<keyword evidence="11" id="KW-1185">Reference proteome</keyword>
<dbReference type="InterPro" id="IPR051451">
    <property type="entry name" value="PhoH2-like"/>
</dbReference>
<reference evidence="11" key="1">
    <citation type="journal article" date="2019" name="Int. J. Syst. Evol. Microbiol.">
        <title>The Global Catalogue of Microorganisms (GCM) 10K type strain sequencing project: providing services to taxonomists for standard genome sequencing and annotation.</title>
        <authorList>
            <consortium name="The Broad Institute Genomics Platform"/>
            <consortium name="The Broad Institute Genome Sequencing Center for Infectious Disease"/>
            <person name="Wu L."/>
            <person name="Ma J."/>
        </authorList>
    </citation>
    <scope>NUCLEOTIDE SEQUENCE [LARGE SCALE GENOMIC DNA]</scope>
    <source>
        <strain evidence="11">TBRC 7912</strain>
    </source>
</reference>
<dbReference type="Proteomes" id="UP001595698">
    <property type="component" value="Unassembled WGS sequence"/>
</dbReference>
<evidence type="ECO:0000256" key="5">
    <source>
        <dbReference type="ARBA" id="ARBA00022840"/>
    </source>
</evidence>
<organism evidence="10 11">
    <name type="scientific">Streptosporangium jomthongense</name>
    <dbReference type="NCBI Taxonomy" id="1193683"/>
    <lineage>
        <taxon>Bacteria</taxon>
        <taxon>Bacillati</taxon>
        <taxon>Actinomycetota</taxon>
        <taxon>Actinomycetes</taxon>
        <taxon>Streptosporangiales</taxon>
        <taxon>Streptosporangiaceae</taxon>
        <taxon>Streptosporangium</taxon>
    </lineage>
</organism>
<dbReference type="SMART" id="SM00670">
    <property type="entry name" value="PINc"/>
    <property type="match status" value="1"/>
</dbReference>
<keyword evidence="3" id="KW-0547">Nucleotide-binding</keyword>
<evidence type="ECO:0000259" key="9">
    <source>
        <dbReference type="SMART" id="SM00670"/>
    </source>
</evidence>
<dbReference type="Pfam" id="PF13638">
    <property type="entry name" value="PIN_4"/>
    <property type="match status" value="1"/>
</dbReference>
<dbReference type="Gene3D" id="3.40.50.300">
    <property type="entry name" value="P-loop containing nucleotide triphosphate hydrolases"/>
    <property type="match status" value="1"/>
</dbReference>
<feature type="domain" description="PIN" evidence="9">
    <location>
        <begin position="24"/>
        <end position="149"/>
    </location>
</feature>
<keyword evidence="4" id="KW-0378">Hydrolase</keyword>
<accession>A0ABV8FF33</accession>
<evidence type="ECO:0000256" key="7">
    <source>
        <dbReference type="ARBA" id="ARBA00046345"/>
    </source>
</evidence>
<comment type="similarity">
    <text evidence="7">In the N-terminal section; belongs to the PINc/VapC protein family.</text>
</comment>
<sequence>MAPGGERVANPSSSSPTSPVTNRRTYVLDTSVLLADPAAISRFAEHEVVLPIVVITELEGKRHHPELGYFARKALRSLDDLRVTHGRLDEPMPIGEGTIRVELNHSDPSILPVGFRLGDNDTRILTVARTLAAEGHDVVLVSKDLPMRIKAASIGLAAEEYRAELVAVESGWTGMAELQVTTEDVETLFEHGTADLAEARDLPTHTGLRLLSSRGSALGRVQPDKSVRLVRGDREVFGLHGRSAEQRIALDLLMDPEVGIVSLGGRAGTGKSALALCAGLEAVLERRQHRKVIVFRPLYAVGGQELGYLPGSENEKMGPWAQAVYDTLGAVTSPEVIEEVIDRGMLEVLPLTHIRGRSLHDAFVIVDEAQSLERGVLLTVLSRIGANSRVVLTHDVAQRDNLRVGRHDGVVAVVEKLKGHPLFAHVTLTRSERSPIAALVTEMLEDVTM</sequence>
<dbReference type="InterPro" id="IPR029060">
    <property type="entry name" value="PIN-like_dom_sf"/>
</dbReference>
<evidence type="ECO:0000256" key="6">
    <source>
        <dbReference type="ARBA" id="ARBA00022842"/>
    </source>
</evidence>
<dbReference type="PANTHER" id="PTHR30473">
    <property type="entry name" value="PROTEIN PHOH"/>
    <property type="match status" value="1"/>
</dbReference>
<dbReference type="EMBL" id="JBHSBC010000049">
    <property type="protein sequence ID" value="MFC3985882.1"/>
    <property type="molecule type" value="Genomic_DNA"/>
</dbReference>
<dbReference type="Pfam" id="PF02562">
    <property type="entry name" value="PhoH"/>
    <property type="match status" value="1"/>
</dbReference>
<keyword evidence="6" id="KW-0460">Magnesium</keyword>
<evidence type="ECO:0000256" key="1">
    <source>
        <dbReference type="ARBA" id="ARBA00022722"/>
    </source>
</evidence>
<dbReference type="SUPFAM" id="SSF88723">
    <property type="entry name" value="PIN domain-like"/>
    <property type="match status" value="1"/>
</dbReference>
<dbReference type="PANTHER" id="PTHR30473:SF2">
    <property type="entry name" value="PIN DOMAIN-CONTAINING PROTEIN"/>
    <property type="match status" value="1"/>
</dbReference>
<dbReference type="InterPro" id="IPR027417">
    <property type="entry name" value="P-loop_NTPase"/>
</dbReference>
<evidence type="ECO:0000256" key="8">
    <source>
        <dbReference type="SAM" id="MobiDB-lite"/>
    </source>
</evidence>
<evidence type="ECO:0000256" key="4">
    <source>
        <dbReference type="ARBA" id="ARBA00022801"/>
    </source>
</evidence>
<keyword evidence="1" id="KW-0540">Nuclease</keyword>
<evidence type="ECO:0000313" key="10">
    <source>
        <dbReference type="EMBL" id="MFC3985882.1"/>
    </source>
</evidence>
<comment type="caution">
    <text evidence="10">The sequence shown here is derived from an EMBL/GenBank/DDBJ whole genome shotgun (WGS) entry which is preliminary data.</text>
</comment>
<feature type="region of interest" description="Disordered" evidence="8">
    <location>
        <begin position="1"/>
        <end position="22"/>
    </location>
</feature>
<dbReference type="InterPro" id="IPR002716">
    <property type="entry name" value="PIN_dom"/>
</dbReference>
<evidence type="ECO:0000313" key="11">
    <source>
        <dbReference type="Proteomes" id="UP001595698"/>
    </source>
</evidence>
<protein>
    <submittedName>
        <fullName evidence="10">PhoH family protein</fullName>
    </submittedName>
</protein>